<dbReference type="RefSeq" id="WP_084269634.1">
    <property type="nucleotide sequence ID" value="NZ_LWMV01000196.1"/>
</dbReference>
<dbReference type="InterPro" id="IPR043148">
    <property type="entry name" value="TagF_C"/>
</dbReference>
<evidence type="ECO:0000256" key="5">
    <source>
        <dbReference type="ARBA" id="ARBA00022944"/>
    </source>
</evidence>
<keyword evidence="3" id="KW-1003">Cell membrane</keyword>
<dbReference type="GO" id="GO:0005886">
    <property type="term" value="C:plasma membrane"/>
    <property type="evidence" value="ECO:0007669"/>
    <property type="project" value="UniProtKB-SubCell"/>
</dbReference>
<dbReference type="InterPro" id="IPR007554">
    <property type="entry name" value="Glycerophosphate_synth"/>
</dbReference>
<evidence type="ECO:0000313" key="10">
    <source>
        <dbReference type="Proteomes" id="UP000077245"/>
    </source>
</evidence>
<evidence type="ECO:0000256" key="4">
    <source>
        <dbReference type="ARBA" id="ARBA00022679"/>
    </source>
</evidence>
<dbReference type="OrthoDB" id="78053at2157"/>
<organism evidence="9 10">
    <name type="scientific">Methanobrevibacter curvatus</name>
    <dbReference type="NCBI Taxonomy" id="49547"/>
    <lineage>
        <taxon>Archaea</taxon>
        <taxon>Methanobacteriati</taxon>
        <taxon>Methanobacteriota</taxon>
        <taxon>Methanomada group</taxon>
        <taxon>Methanobacteria</taxon>
        <taxon>Methanobacteriales</taxon>
        <taxon>Methanobacteriaceae</taxon>
        <taxon>Methanobrevibacter</taxon>
    </lineage>
</organism>
<dbReference type="InterPro" id="IPR051612">
    <property type="entry name" value="Teichoic_Acid_Biosynth"/>
</dbReference>
<dbReference type="PANTHER" id="PTHR37316">
    <property type="entry name" value="TEICHOIC ACID GLYCEROL-PHOSPHATE PRIMASE"/>
    <property type="match status" value="1"/>
</dbReference>
<evidence type="ECO:0000256" key="1">
    <source>
        <dbReference type="ARBA" id="ARBA00004202"/>
    </source>
</evidence>
<protein>
    <submittedName>
        <fullName evidence="9">CDP-glycerol:poly(Glycerophosphate) glycerophosphotransferase</fullName>
        <ecNumber evidence="9">2.7.8.12</ecNumber>
    </submittedName>
</protein>
<dbReference type="PATRIC" id="fig|49547.3.peg.1684"/>
<evidence type="ECO:0000256" key="2">
    <source>
        <dbReference type="ARBA" id="ARBA00010488"/>
    </source>
</evidence>
<dbReference type="GO" id="GO:0016757">
    <property type="term" value="F:glycosyltransferase activity"/>
    <property type="evidence" value="ECO:0007669"/>
    <property type="project" value="InterPro"/>
</dbReference>
<dbReference type="EMBL" id="LWMV01000196">
    <property type="protein sequence ID" value="KZX11061.1"/>
    <property type="molecule type" value="Genomic_DNA"/>
</dbReference>
<comment type="caution">
    <text evidence="9">The sequence shown here is derived from an EMBL/GenBank/DDBJ whole genome shotgun (WGS) entry which is preliminary data.</text>
</comment>
<dbReference type="InterPro" id="IPR001296">
    <property type="entry name" value="Glyco_trans_1"/>
</dbReference>
<proteinExistence type="inferred from homology"/>
<dbReference type="GO" id="GO:0047355">
    <property type="term" value="F:CDP-glycerol glycerophosphotransferase activity"/>
    <property type="evidence" value="ECO:0007669"/>
    <property type="project" value="UniProtKB-EC"/>
</dbReference>
<dbReference type="STRING" id="49547.MBCUR_15760"/>
<accession>A0A165ZR79</accession>
<keyword evidence="10" id="KW-1185">Reference proteome</keyword>
<dbReference type="Pfam" id="PF04464">
    <property type="entry name" value="Glyphos_transf"/>
    <property type="match status" value="1"/>
</dbReference>
<comment type="subcellular location">
    <subcellularLocation>
        <location evidence="1">Cell membrane</location>
        <topology evidence="1">Peripheral membrane protein</topology>
    </subcellularLocation>
</comment>
<evidence type="ECO:0000259" key="8">
    <source>
        <dbReference type="Pfam" id="PF00534"/>
    </source>
</evidence>
<dbReference type="Proteomes" id="UP000077245">
    <property type="component" value="Unassembled WGS sequence"/>
</dbReference>
<name>A0A165ZR79_9EURY</name>
<keyword evidence="7" id="KW-0175">Coiled coil</keyword>
<dbReference type="PANTHER" id="PTHR37316:SF3">
    <property type="entry name" value="TEICHOIC ACID GLYCEROL-PHOSPHATE TRANSFERASE"/>
    <property type="match status" value="1"/>
</dbReference>
<feature type="domain" description="Glycosyl transferase family 1" evidence="8">
    <location>
        <begin position="639"/>
        <end position="803"/>
    </location>
</feature>
<comment type="similarity">
    <text evidence="2">Belongs to the CDP-glycerol glycerophosphotransferase family.</text>
</comment>
<dbReference type="Pfam" id="PF00534">
    <property type="entry name" value="Glycos_transf_1"/>
    <property type="match status" value="1"/>
</dbReference>
<gene>
    <name evidence="9" type="primary">tagF_2</name>
    <name evidence="9" type="ORF">MBCUR_15760</name>
</gene>
<dbReference type="Gene3D" id="3.40.50.12580">
    <property type="match status" value="1"/>
</dbReference>
<dbReference type="AlphaFoldDB" id="A0A165ZR79"/>
<dbReference type="EC" id="2.7.8.12" evidence="9"/>
<keyword evidence="5" id="KW-0777">Teichoic acid biosynthesis</keyword>
<dbReference type="CDD" id="cd03811">
    <property type="entry name" value="GT4_GT28_WabH-like"/>
    <property type="match status" value="1"/>
</dbReference>
<dbReference type="SUPFAM" id="SSF53756">
    <property type="entry name" value="UDP-Glycosyltransferase/glycogen phosphorylase"/>
    <property type="match status" value="2"/>
</dbReference>
<evidence type="ECO:0000256" key="6">
    <source>
        <dbReference type="ARBA" id="ARBA00023136"/>
    </source>
</evidence>
<evidence type="ECO:0000313" key="9">
    <source>
        <dbReference type="EMBL" id="KZX11061.1"/>
    </source>
</evidence>
<dbReference type="Gene3D" id="3.40.50.11820">
    <property type="match status" value="1"/>
</dbReference>
<keyword evidence="6" id="KW-0472">Membrane</keyword>
<dbReference type="InterPro" id="IPR043149">
    <property type="entry name" value="TagF_N"/>
</dbReference>
<evidence type="ECO:0000256" key="7">
    <source>
        <dbReference type="SAM" id="Coils"/>
    </source>
</evidence>
<feature type="coiled-coil region" evidence="7">
    <location>
        <begin position="784"/>
        <end position="811"/>
    </location>
</feature>
<dbReference type="Gene3D" id="3.40.50.2000">
    <property type="entry name" value="Glycogen Phosphorylase B"/>
    <property type="match status" value="2"/>
</dbReference>
<evidence type="ECO:0000256" key="3">
    <source>
        <dbReference type="ARBA" id="ARBA00022475"/>
    </source>
</evidence>
<sequence>MKNKIKARVKFYRKKFRRVFGKGKALVKNSFLVRYESLEVDDNLILLESKNGKDLGSNIFYLLKELSNERYEKYTVILAIKKDKKECIEKFLRRYNIENVVLCFIPSLKYFKYLNTAKYLFNDTTFPYQYIKKDSQIYVNTWHGTPLKNLGKYVKKRAYSIGNVQRNLAMADYIILPNGFSKDVMIDSYMIEKLSKGKSLLMNYPRNEVFLNQQRKNEIKSKLNLNNNEIIVYMPTYRGILGGSNTEEYIEKLENYFREIDEHLSSKQTFYVKLHPFIKKSIDYSNYKNITSFPENYETYDFLNLADCLITDYSSVFFDFAITKNKIILFPYDEEEYVKNHGLKINLQDLPFPKVYDVENLILEINSRKNYDDEEFLRKFCPYPGENASKHLCDFILLNIPSKNVIVQNINTLKDKNEKENVLIYAGNFARNGISTSLLALLENIDLNKRNYFLGINTKTTKRYSSSLAKIAEKIHYIPIRDNEDFTILEGISYKLYINHSIKNNFIEKNLDNAYKRNLRKNFNSIDFDTVIHFTGYELKITNLLRRFRSKKIIFVHNDLVQEIETKQNHHFLTLKDFYNDCDKIAIVNEDLRLPISKIKGSDKNIMVVENFIDYEGIINRSNEEVSFDEITKTDISPENLKKILDNEKFKKFITIGRFSHEKGHIRLLKIFNEFYKKNKDVYLIIIGGYGREYIKTLEHAQSLESSDNIIIINYLTNPFPILKKCDLFILPSFYEGLGLVILEADILGVKVFSTDVSGPKTFMGKYGGFLVENSKEGIRNGIEAFLNGEIDKLNIDYKQYNKEILKHFENLFR</sequence>
<keyword evidence="4 9" id="KW-0808">Transferase</keyword>
<reference evidence="9 10" key="1">
    <citation type="submission" date="2016-04" db="EMBL/GenBank/DDBJ databases">
        <title>Genome sequence of Methanobrevibacter curvatus DSM 11111.</title>
        <authorList>
            <person name="Poehlein A."/>
            <person name="Seedorf H."/>
            <person name="Daniel R."/>
        </authorList>
    </citation>
    <scope>NUCLEOTIDE SEQUENCE [LARGE SCALE GENOMIC DNA]</scope>
    <source>
        <strain evidence="9 10">DSM 11111</strain>
    </source>
</reference>